<dbReference type="PANTHER" id="PTHR33566">
    <property type="entry name" value="EN/SPM-LIKE TRANSPOSON-RELATED"/>
    <property type="match status" value="1"/>
</dbReference>
<sequence>MSACNTGTPKAEIDEAYQQAEAAVRVTKKFQDDIEILGLTVKHYEDKIRYLRMEKDGVDDSIIDLEVITGKHHASSIKPEEEDSQSEDETYKNILKLEKSAAGLVCQLKTRHGTQVSHSPLVNDVTGIVATLGKVDDENLSWLFAEYLGKETMLALVCKTFIGVEAIESCDTEGAINRNHGLHGLGYSVGRTIHGRFHVICLADIIPYVGKFIANDPQRRLDLPKPKFPGGEIPSGFLGYAVNMIHIDKANFYVTTSGYGLRETLFYHLFSHLQVYRTRKDMLKARPLISDGALSLDGGIMRSRGDYYLGNREEAEVKFPRICEKSSVPGNYYEIENNLHRKKWDLERLLEVMQREQSKLDQAKFDFEIKKQDFVRFLARSSHPAQVLMRGNLKVHFPPTDSHYKSGLMTSFSSVEFICIRR</sequence>
<name>A0AAF0W951_DAUCS</name>
<gene>
    <name evidence="1" type="ORF">DCAR_0103182</name>
</gene>
<evidence type="ECO:0008006" key="3">
    <source>
        <dbReference type="Google" id="ProtNLM"/>
    </source>
</evidence>
<keyword evidence="2" id="KW-1185">Reference proteome</keyword>
<dbReference type="EMBL" id="CP093343">
    <property type="protein sequence ID" value="WOG84003.1"/>
    <property type="molecule type" value="Genomic_DNA"/>
</dbReference>
<protein>
    <recommendedName>
        <fullName evidence="3">Protein DEFECTIVE IN MERISTEM SILENCING 3</fullName>
    </recommendedName>
</protein>
<evidence type="ECO:0000313" key="2">
    <source>
        <dbReference type="Proteomes" id="UP000077755"/>
    </source>
</evidence>
<dbReference type="PANTHER" id="PTHR33566:SF6">
    <property type="entry name" value="PROTEIN DEFECTIVE IN MERISTEM SILENCING 3"/>
    <property type="match status" value="1"/>
</dbReference>
<evidence type="ECO:0000313" key="1">
    <source>
        <dbReference type="EMBL" id="WOG84003.1"/>
    </source>
</evidence>
<proteinExistence type="predicted"/>
<accession>A0AAF0W951</accession>
<dbReference type="Proteomes" id="UP000077755">
    <property type="component" value="Chromosome 1"/>
</dbReference>
<reference evidence="1" key="2">
    <citation type="submission" date="2022-03" db="EMBL/GenBank/DDBJ databases">
        <title>Draft title - Genomic analysis of global carrot germplasm unveils the trajectory of domestication and the origin of high carotenoid orange carrot.</title>
        <authorList>
            <person name="Iorizzo M."/>
            <person name="Ellison S."/>
            <person name="Senalik D."/>
            <person name="Macko-Podgorni A."/>
            <person name="Grzebelus D."/>
            <person name="Bostan H."/>
            <person name="Rolling W."/>
            <person name="Curaba J."/>
            <person name="Simon P."/>
        </authorList>
    </citation>
    <scope>NUCLEOTIDE SEQUENCE</scope>
    <source>
        <tissue evidence="1">Leaf</tissue>
    </source>
</reference>
<reference evidence="1" key="1">
    <citation type="journal article" date="2016" name="Nat. Genet.">
        <title>A high-quality carrot genome assembly provides new insights into carotenoid accumulation and asterid genome evolution.</title>
        <authorList>
            <person name="Iorizzo M."/>
            <person name="Ellison S."/>
            <person name="Senalik D."/>
            <person name="Zeng P."/>
            <person name="Satapoomin P."/>
            <person name="Huang J."/>
            <person name="Bowman M."/>
            <person name="Iovene M."/>
            <person name="Sanseverino W."/>
            <person name="Cavagnaro P."/>
            <person name="Yildiz M."/>
            <person name="Macko-Podgorni A."/>
            <person name="Moranska E."/>
            <person name="Grzebelus E."/>
            <person name="Grzebelus D."/>
            <person name="Ashrafi H."/>
            <person name="Zheng Z."/>
            <person name="Cheng S."/>
            <person name="Spooner D."/>
            <person name="Van Deynze A."/>
            <person name="Simon P."/>
        </authorList>
    </citation>
    <scope>NUCLEOTIDE SEQUENCE</scope>
    <source>
        <tissue evidence="1">Leaf</tissue>
    </source>
</reference>
<dbReference type="AlphaFoldDB" id="A0AAF0W951"/>
<organism evidence="1 2">
    <name type="scientific">Daucus carota subsp. sativus</name>
    <name type="common">Carrot</name>
    <dbReference type="NCBI Taxonomy" id="79200"/>
    <lineage>
        <taxon>Eukaryota</taxon>
        <taxon>Viridiplantae</taxon>
        <taxon>Streptophyta</taxon>
        <taxon>Embryophyta</taxon>
        <taxon>Tracheophyta</taxon>
        <taxon>Spermatophyta</taxon>
        <taxon>Magnoliopsida</taxon>
        <taxon>eudicotyledons</taxon>
        <taxon>Gunneridae</taxon>
        <taxon>Pentapetalae</taxon>
        <taxon>asterids</taxon>
        <taxon>campanulids</taxon>
        <taxon>Apiales</taxon>
        <taxon>Apiaceae</taxon>
        <taxon>Apioideae</taxon>
        <taxon>Scandiceae</taxon>
        <taxon>Daucinae</taxon>
        <taxon>Daucus</taxon>
        <taxon>Daucus sect. Daucus</taxon>
    </lineage>
</organism>